<dbReference type="GO" id="GO:0016887">
    <property type="term" value="F:ATP hydrolysis activity"/>
    <property type="evidence" value="ECO:0007669"/>
    <property type="project" value="InterPro"/>
</dbReference>
<evidence type="ECO:0000256" key="8">
    <source>
        <dbReference type="ARBA" id="ARBA00023136"/>
    </source>
</evidence>
<protein>
    <recommendedName>
        <fullName evidence="9">ABC transporter domain-containing protein</fullName>
    </recommendedName>
</protein>
<dbReference type="InterPro" id="IPR027417">
    <property type="entry name" value="P-loop_NTPase"/>
</dbReference>
<reference evidence="10" key="1">
    <citation type="submission" date="2018-05" db="EMBL/GenBank/DDBJ databases">
        <authorList>
            <person name="Lanie J.A."/>
            <person name="Ng W.-L."/>
            <person name="Kazmierczak K.M."/>
            <person name="Andrzejewski T.M."/>
            <person name="Davidsen T.M."/>
            <person name="Wayne K.J."/>
            <person name="Tettelin H."/>
            <person name="Glass J.I."/>
            <person name="Rusch D."/>
            <person name="Podicherti R."/>
            <person name="Tsui H.-C.T."/>
            <person name="Winkler M.E."/>
        </authorList>
    </citation>
    <scope>NUCLEOTIDE SEQUENCE</scope>
</reference>
<gene>
    <name evidence="10" type="ORF">METZ01_LOCUS356948</name>
</gene>
<keyword evidence="8" id="KW-0472">Membrane</keyword>
<dbReference type="GO" id="GO:0006811">
    <property type="term" value="P:monoatomic ion transport"/>
    <property type="evidence" value="ECO:0007669"/>
    <property type="project" value="UniProtKB-KW"/>
</dbReference>
<evidence type="ECO:0000259" key="9">
    <source>
        <dbReference type="PROSITE" id="PS50893"/>
    </source>
</evidence>
<dbReference type="AlphaFoldDB" id="A0A382S2C5"/>
<dbReference type="EMBL" id="UINC01125929">
    <property type="protein sequence ID" value="SVD04094.1"/>
    <property type="molecule type" value="Genomic_DNA"/>
</dbReference>
<proteinExistence type="predicted"/>
<evidence type="ECO:0000256" key="1">
    <source>
        <dbReference type="ARBA" id="ARBA00004202"/>
    </source>
</evidence>
<dbReference type="Pfam" id="PF00005">
    <property type="entry name" value="ABC_tran"/>
    <property type="match status" value="1"/>
</dbReference>
<keyword evidence="5" id="KW-0067">ATP-binding</keyword>
<evidence type="ECO:0000256" key="2">
    <source>
        <dbReference type="ARBA" id="ARBA00022448"/>
    </source>
</evidence>
<feature type="domain" description="ABC transporter" evidence="9">
    <location>
        <begin position="11"/>
        <end position="246"/>
    </location>
</feature>
<feature type="non-terminal residue" evidence="10">
    <location>
        <position position="270"/>
    </location>
</feature>
<keyword evidence="4" id="KW-0547">Nucleotide-binding</keyword>
<dbReference type="InterPro" id="IPR017871">
    <property type="entry name" value="ABC_transporter-like_CS"/>
</dbReference>
<evidence type="ECO:0000256" key="7">
    <source>
        <dbReference type="ARBA" id="ARBA00023065"/>
    </source>
</evidence>
<sequence>MTQTKLGESRLAAQGVSVGYGDAVIIEDLSMEIRDQGFTALVGPNGSGKSTLLKAFARILKPKTGAILIDGESINRQASKEVAKRLAFLPQGPVVPEGITVEQLVSYGRSPYKSGFGTTTAEDRRITDRALAITSLNDMRERQVTALSGGQRQRAWVAMTLAQDTGILLLDEPTTFLDIAHQFDLMDLLAELHENGRTIVIVLHDINQACRYANNVVVLRDGQIYEKGDPATVVTVEMLNDVFEIECRVLPDPETGTPMCVPLGNRRQLK</sequence>
<dbReference type="PANTHER" id="PTHR42771">
    <property type="entry name" value="IRON(3+)-HYDROXAMATE IMPORT ATP-BINDING PROTEIN FHUC"/>
    <property type="match status" value="1"/>
</dbReference>
<comment type="subcellular location">
    <subcellularLocation>
        <location evidence="1">Cell membrane</location>
        <topology evidence="1">Peripheral membrane protein</topology>
    </subcellularLocation>
</comment>
<dbReference type="PROSITE" id="PS00211">
    <property type="entry name" value="ABC_TRANSPORTER_1"/>
    <property type="match status" value="1"/>
</dbReference>
<dbReference type="InterPro" id="IPR003439">
    <property type="entry name" value="ABC_transporter-like_ATP-bd"/>
</dbReference>
<keyword evidence="6" id="KW-0408">Iron</keyword>
<dbReference type="GO" id="GO:0005524">
    <property type="term" value="F:ATP binding"/>
    <property type="evidence" value="ECO:0007669"/>
    <property type="project" value="UniProtKB-KW"/>
</dbReference>
<keyword evidence="2" id="KW-0813">Transport</keyword>
<dbReference type="PANTHER" id="PTHR42771:SF2">
    <property type="entry name" value="IRON(3+)-HYDROXAMATE IMPORT ATP-BINDING PROTEIN FHUC"/>
    <property type="match status" value="1"/>
</dbReference>
<accession>A0A382S2C5</accession>
<dbReference type="InterPro" id="IPR003593">
    <property type="entry name" value="AAA+_ATPase"/>
</dbReference>
<evidence type="ECO:0000256" key="5">
    <source>
        <dbReference type="ARBA" id="ARBA00022840"/>
    </source>
</evidence>
<dbReference type="PROSITE" id="PS50893">
    <property type="entry name" value="ABC_TRANSPORTER_2"/>
    <property type="match status" value="1"/>
</dbReference>
<dbReference type="SMART" id="SM00382">
    <property type="entry name" value="AAA"/>
    <property type="match status" value="1"/>
</dbReference>
<keyword evidence="7" id="KW-0406">Ion transport</keyword>
<dbReference type="Gene3D" id="3.40.50.300">
    <property type="entry name" value="P-loop containing nucleotide triphosphate hydrolases"/>
    <property type="match status" value="1"/>
</dbReference>
<evidence type="ECO:0000256" key="4">
    <source>
        <dbReference type="ARBA" id="ARBA00022741"/>
    </source>
</evidence>
<dbReference type="CDD" id="cd03214">
    <property type="entry name" value="ABC_Iron-Siderophores_B12_Hemin"/>
    <property type="match status" value="1"/>
</dbReference>
<evidence type="ECO:0000313" key="10">
    <source>
        <dbReference type="EMBL" id="SVD04094.1"/>
    </source>
</evidence>
<dbReference type="InterPro" id="IPR051535">
    <property type="entry name" value="Siderophore_ABC-ATPase"/>
</dbReference>
<dbReference type="GO" id="GO:0005886">
    <property type="term" value="C:plasma membrane"/>
    <property type="evidence" value="ECO:0007669"/>
    <property type="project" value="UniProtKB-SubCell"/>
</dbReference>
<keyword evidence="3" id="KW-1003">Cell membrane</keyword>
<dbReference type="FunFam" id="3.40.50.300:FF:000134">
    <property type="entry name" value="Iron-enterobactin ABC transporter ATP-binding protein"/>
    <property type="match status" value="1"/>
</dbReference>
<name>A0A382S2C5_9ZZZZ</name>
<evidence type="ECO:0000256" key="3">
    <source>
        <dbReference type="ARBA" id="ARBA00022475"/>
    </source>
</evidence>
<organism evidence="10">
    <name type="scientific">marine metagenome</name>
    <dbReference type="NCBI Taxonomy" id="408172"/>
    <lineage>
        <taxon>unclassified sequences</taxon>
        <taxon>metagenomes</taxon>
        <taxon>ecological metagenomes</taxon>
    </lineage>
</organism>
<dbReference type="SUPFAM" id="SSF52540">
    <property type="entry name" value="P-loop containing nucleoside triphosphate hydrolases"/>
    <property type="match status" value="1"/>
</dbReference>
<evidence type="ECO:0000256" key="6">
    <source>
        <dbReference type="ARBA" id="ARBA00023004"/>
    </source>
</evidence>